<evidence type="ECO:0000313" key="8">
    <source>
        <dbReference type="EMBL" id="AZQ78008.1"/>
    </source>
</evidence>
<dbReference type="PANTHER" id="PTHR20855">
    <property type="entry name" value="ADIPOR/PROGESTIN RECEPTOR-RELATED"/>
    <property type="match status" value="1"/>
</dbReference>
<name>A0A3S9Q0B9_9ACTO</name>
<evidence type="ECO:0000256" key="3">
    <source>
        <dbReference type="ARBA" id="ARBA00022989"/>
    </source>
</evidence>
<keyword evidence="5" id="KW-0862">Zinc</keyword>
<keyword evidence="2 7" id="KW-0812">Transmembrane</keyword>
<keyword evidence="9" id="KW-1185">Reference proteome</keyword>
<feature type="transmembrane region" description="Helical" evidence="7">
    <location>
        <begin position="214"/>
        <end position="236"/>
    </location>
</feature>
<evidence type="ECO:0000256" key="5">
    <source>
        <dbReference type="PIRSR" id="PIRSR604254-1"/>
    </source>
</evidence>
<reference evidence="8 9" key="1">
    <citation type="submission" date="2018-12" db="EMBL/GenBank/DDBJ databases">
        <title>Complete genome sequence of Flaviflexus sp. H23T48.</title>
        <authorList>
            <person name="Bae J.-W."/>
            <person name="Lee J.-Y."/>
        </authorList>
    </citation>
    <scope>NUCLEOTIDE SEQUENCE [LARGE SCALE GENOMIC DNA]</scope>
    <source>
        <strain evidence="8 9">H23T48</strain>
    </source>
</reference>
<feature type="binding site" evidence="5">
    <location>
        <position position="83"/>
    </location>
    <ligand>
        <name>Zn(2+)</name>
        <dbReference type="ChEBI" id="CHEBI:29105"/>
    </ligand>
</feature>
<dbReference type="EMBL" id="CP034593">
    <property type="protein sequence ID" value="AZQ78008.1"/>
    <property type="molecule type" value="Genomic_DNA"/>
</dbReference>
<dbReference type="PANTHER" id="PTHR20855:SF3">
    <property type="entry name" value="LD03007P"/>
    <property type="match status" value="1"/>
</dbReference>
<feature type="transmembrane region" description="Helical" evidence="7">
    <location>
        <begin position="180"/>
        <end position="199"/>
    </location>
</feature>
<proteinExistence type="predicted"/>
<keyword evidence="3 7" id="KW-1133">Transmembrane helix</keyword>
<dbReference type="Pfam" id="PF03006">
    <property type="entry name" value="HlyIII"/>
    <property type="match status" value="1"/>
</dbReference>
<dbReference type="KEGG" id="flh:EJ997_12345"/>
<dbReference type="Proteomes" id="UP000280344">
    <property type="component" value="Chromosome"/>
</dbReference>
<dbReference type="GO" id="GO:0046872">
    <property type="term" value="F:metal ion binding"/>
    <property type="evidence" value="ECO:0007669"/>
    <property type="project" value="UniProtKB-KW"/>
</dbReference>
<feature type="binding site" evidence="5">
    <location>
        <position position="216"/>
    </location>
    <ligand>
        <name>Zn(2+)</name>
        <dbReference type="ChEBI" id="CHEBI:29105"/>
    </ligand>
</feature>
<dbReference type="GO" id="GO:0016020">
    <property type="term" value="C:membrane"/>
    <property type="evidence" value="ECO:0007669"/>
    <property type="project" value="UniProtKB-SubCell"/>
</dbReference>
<evidence type="ECO:0000256" key="6">
    <source>
        <dbReference type="SAM" id="MobiDB-lite"/>
    </source>
</evidence>
<feature type="transmembrane region" description="Helical" evidence="7">
    <location>
        <begin position="35"/>
        <end position="56"/>
    </location>
</feature>
<dbReference type="OrthoDB" id="9813689at2"/>
<feature type="region of interest" description="Disordered" evidence="6">
    <location>
        <begin position="1"/>
        <end position="24"/>
    </location>
</feature>
<feature type="transmembrane region" description="Helical" evidence="7">
    <location>
        <begin position="62"/>
        <end position="82"/>
    </location>
</feature>
<sequence>MTSVDHVPPHEPETSSERPSYRELRQQSGKPAARGVLHLVATPLAVAFCVVLIVFAESAAEVIGAVVFLIASLVLFGFSALYHLGNWSPKALAILRKIDHANIFVLIAGTYTPITISLLEGSSLVTCLSLVWGGAIIGSIMHMSWVDFPRWLYVLLYIAVGWVAIWYLPEIWQAGTPAIVLLIIAGGVVYTVGAVFYATKWPNPWPRHFGFHEFFHLCTVLAYACHAVAIALAYAVS</sequence>
<evidence type="ECO:0000256" key="4">
    <source>
        <dbReference type="ARBA" id="ARBA00023136"/>
    </source>
</evidence>
<protein>
    <submittedName>
        <fullName evidence="8">Hemolysin III family protein</fullName>
    </submittedName>
</protein>
<evidence type="ECO:0000313" key="9">
    <source>
        <dbReference type="Proteomes" id="UP000280344"/>
    </source>
</evidence>
<organism evidence="8 9">
    <name type="scientific">Flaviflexus ciconiae</name>
    <dbReference type="NCBI Taxonomy" id="2496867"/>
    <lineage>
        <taxon>Bacteria</taxon>
        <taxon>Bacillati</taxon>
        <taxon>Actinomycetota</taxon>
        <taxon>Actinomycetes</taxon>
        <taxon>Actinomycetales</taxon>
        <taxon>Actinomycetaceae</taxon>
        <taxon>Flaviflexus</taxon>
    </lineage>
</organism>
<gene>
    <name evidence="8" type="ORF">EJ997_12345</name>
</gene>
<dbReference type="RefSeq" id="WP_126704810.1">
    <property type="nucleotide sequence ID" value="NZ_CP034593.1"/>
</dbReference>
<keyword evidence="5" id="KW-0479">Metal-binding</keyword>
<feature type="compositionally biased region" description="Basic and acidic residues" evidence="6">
    <location>
        <begin position="7"/>
        <end position="24"/>
    </location>
</feature>
<evidence type="ECO:0000256" key="1">
    <source>
        <dbReference type="ARBA" id="ARBA00004141"/>
    </source>
</evidence>
<feature type="transmembrane region" description="Helical" evidence="7">
    <location>
        <begin position="151"/>
        <end position="168"/>
    </location>
</feature>
<evidence type="ECO:0000256" key="7">
    <source>
        <dbReference type="SAM" id="Phobius"/>
    </source>
</evidence>
<evidence type="ECO:0000256" key="2">
    <source>
        <dbReference type="ARBA" id="ARBA00022692"/>
    </source>
</evidence>
<keyword evidence="4 7" id="KW-0472">Membrane</keyword>
<comment type="subcellular location">
    <subcellularLocation>
        <location evidence="1">Membrane</location>
        <topology evidence="1">Multi-pass membrane protein</topology>
    </subcellularLocation>
</comment>
<accession>A0A3S9Q0B9</accession>
<dbReference type="InterPro" id="IPR004254">
    <property type="entry name" value="AdipoR/HlyIII-related"/>
</dbReference>
<feature type="transmembrane region" description="Helical" evidence="7">
    <location>
        <begin position="103"/>
        <end position="131"/>
    </location>
</feature>
<dbReference type="AlphaFoldDB" id="A0A3S9Q0B9"/>
<feature type="binding site" evidence="5">
    <location>
        <position position="212"/>
    </location>
    <ligand>
        <name>Zn(2+)</name>
        <dbReference type="ChEBI" id="CHEBI:29105"/>
    </ligand>
</feature>